<dbReference type="OrthoDB" id="9811714at2"/>
<evidence type="ECO:0000313" key="8">
    <source>
        <dbReference type="EMBL" id="RAL25037.1"/>
    </source>
</evidence>
<dbReference type="CDD" id="cd00364">
    <property type="entry name" value="Ribosomal_uS17"/>
    <property type="match status" value="1"/>
</dbReference>
<protein>
    <recommendedName>
        <fullName evidence="6">Small ribosomal subunit protein uS17</fullName>
    </recommendedName>
</protein>
<dbReference type="RefSeq" id="WP_111728209.1">
    <property type="nucleotide sequence ID" value="NZ_QHKO01000001.1"/>
</dbReference>
<dbReference type="GO" id="GO:0019843">
    <property type="term" value="F:rRNA binding"/>
    <property type="evidence" value="ECO:0007669"/>
    <property type="project" value="UniProtKB-UniRule"/>
</dbReference>
<name>A0A328C8U2_9DELT</name>
<dbReference type="Pfam" id="PF00366">
    <property type="entry name" value="Ribosomal_S17"/>
    <property type="match status" value="1"/>
</dbReference>
<dbReference type="HAMAP" id="MF_01345_B">
    <property type="entry name" value="Ribosomal_uS17_B"/>
    <property type="match status" value="1"/>
</dbReference>
<evidence type="ECO:0000256" key="5">
    <source>
        <dbReference type="ARBA" id="ARBA00023274"/>
    </source>
</evidence>
<comment type="function">
    <text evidence="6">One of the primary rRNA binding proteins, it binds specifically to the 5'-end of 16S ribosomal RNA.</text>
</comment>
<dbReference type="NCBIfam" id="NF004123">
    <property type="entry name" value="PRK05610.1"/>
    <property type="match status" value="1"/>
</dbReference>
<dbReference type="SUPFAM" id="SSF50249">
    <property type="entry name" value="Nucleic acid-binding proteins"/>
    <property type="match status" value="1"/>
</dbReference>
<dbReference type="GO" id="GO:0006412">
    <property type="term" value="P:translation"/>
    <property type="evidence" value="ECO:0007669"/>
    <property type="project" value="UniProtKB-UniRule"/>
</dbReference>
<evidence type="ECO:0000313" key="9">
    <source>
        <dbReference type="Proteomes" id="UP000249169"/>
    </source>
</evidence>
<dbReference type="PRINTS" id="PR00973">
    <property type="entry name" value="RIBOSOMALS17"/>
</dbReference>
<dbReference type="Gene3D" id="2.40.50.140">
    <property type="entry name" value="Nucleic acid-binding proteins"/>
    <property type="match status" value="1"/>
</dbReference>
<keyword evidence="4 6" id="KW-0689">Ribosomal protein</keyword>
<comment type="subunit">
    <text evidence="6">Part of the 30S ribosomal subunit.</text>
</comment>
<dbReference type="InterPro" id="IPR019984">
    <property type="entry name" value="Ribosomal_uS17_bact/chlr"/>
</dbReference>
<dbReference type="Proteomes" id="UP000249169">
    <property type="component" value="Unassembled WGS sequence"/>
</dbReference>
<evidence type="ECO:0000256" key="2">
    <source>
        <dbReference type="ARBA" id="ARBA00022730"/>
    </source>
</evidence>
<feature type="region of interest" description="Disordered" evidence="7">
    <location>
        <begin position="1"/>
        <end position="20"/>
    </location>
</feature>
<proteinExistence type="inferred from homology"/>
<keyword evidence="9" id="KW-1185">Reference proteome</keyword>
<evidence type="ECO:0000256" key="1">
    <source>
        <dbReference type="ARBA" id="ARBA00010254"/>
    </source>
</evidence>
<dbReference type="GO" id="GO:0003735">
    <property type="term" value="F:structural constituent of ribosome"/>
    <property type="evidence" value="ECO:0007669"/>
    <property type="project" value="UniProtKB-UniRule"/>
</dbReference>
<keyword evidence="2 6" id="KW-0699">rRNA-binding</keyword>
<dbReference type="PANTHER" id="PTHR10744">
    <property type="entry name" value="40S RIBOSOMAL PROTEIN S11 FAMILY MEMBER"/>
    <property type="match status" value="1"/>
</dbReference>
<gene>
    <name evidence="6" type="primary">rpsQ</name>
    <name evidence="8" type="ORF">DL240_02150</name>
</gene>
<organism evidence="8 9">
    <name type="scientific">Lujinxingia litoralis</name>
    <dbReference type="NCBI Taxonomy" id="2211119"/>
    <lineage>
        <taxon>Bacteria</taxon>
        <taxon>Deltaproteobacteria</taxon>
        <taxon>Bradymonadales</taxon>
        <taxon>Lujinxingiaceae</taxon>
        <taxon>Lujinxingia</taxon>
    </lineage>
</organism>
<dbReference type="PANTHER" id="PTHR10744:SF1">
    <property type="entry name" value="SMALL RIBOSOMAL SUBUNIT PROTEIN US17M"/>
    <property type="match status" value="1"/>
</dbReference>
<comment type="caution">
    <text evidence="8">The sequence shown here is derived from an EMBL/GenBank/DDBJ whole genome shotgun (WGS) entry which is preliminary data.</text>
</comment>
<dbReference type="InterPro" id="IPR000266">
    <property type="entry name" value="Ribosomal_uS17"/>
</dbReference>
<sequence>MEAEQQASERGQRKTRVGHVVSNQMEKTVVVAVIRRYMHPKYKKYVKERLKYKVHDEANDCGVGDKVLIEETRPMSRHKRWRVKQIIERAPAV</sequence>
<reference evidence="8 9" key="1">
    <citation type="submission" date="2018-05" db="EMBL/GenBank/DDBJ databases">
        <title>Lujinxingia marina gen. nov. sp. nov., a new facultative anaerobic member of the class Deltaproteobacteria, and proposal of Lujinxingaceae fam. nov.</title>
        <authorList>
            <person name="Li C.-M."/>
        </authorList>
    </citation>
    <scope>NUCLEOTIDE SEQUENCE [LARGE SCALE GENOMIC DNA]</scope>
    <source>
        <strain evidence="8 9">B210</strain>
    </source>
</reference>
<dbReference type="EMBL" id="QHKO01000001">
    <property type="protein sequence ID" value="RAL25037.1"/>
    <property type="molecule type" value="Genomic_DNA"/>
</dbReference>
<evidence type="ECO:0000256" key="7">
    <source>
        <dbReference type="SAM" id="MobiDB-lite"/>
    </source>
</evidence>
<evidence type="ECO:0000256" key="3">
    <source>
        <dbReference type="ARBA" id="ARBA00022884"/>
    </source>
</evidence>
<dbReference type="NCBIfam" id="TIGR03635">
    <property type="entry name" value="uS17_bact"/>
    <property type="match status" value="1"/>
</dbReference>
<accession>A0A328C8U2</accession>
<comment type="similarity">
    <text evidence="1 6">Belongs to the universal ribosomal protein uS17 family.</text>
</comment>
<evidence type="ECO:0000256" key="6">
    <source>
        <dbReference type="HAMAP-Rule" id="MF_01345"/>
    </source>
</evidence>
<dbReference type="GO" id="GO:0022627">
    <property type="term" value="C:cytosolic small ribosomal subunit"/>
    <property type="evidence" value="ECO:0007669"/>
    <property type="project" value="UniProtKB-UniRule"/>
</dbReference>
<keyword evidence="3 6" id="KW-0694">RNA-binding</keyword>
<dbReference type="InterPro" id="IPR012340">
    <property type="entry name" value="NA-bd_OB-fold"/>
</dbReference>
<evidence type="ECO:0000256" key="4">
    <source>
        <dbReference type="ARBA" id="ARBA00022980"/>
    </source>
</evidence>
<keyword evidence="5 6" id="KW-0687">Ribonucleoprotein</keyword>
<dbReference type="AlphaFoldDB" id="A0A328C8U2"/>